<proteinExistence type="predicted"/>
<keyword evidence="2" id="KW-0677">Repeat</keyword>
<dbReference type="PANTHER" id="PTHR33463">
    <property type="entry name" value="NB-ARC DOMAIN-CONTAINING PROTEIN-RELATED"/>
    <property type="match status" value="1"/>
</dbReference>
<keyword evidence="1" id="KW-0433">Leucine-rich repeat</keyword>
<organism evidence="3 4">
    <name type="scientific">Triticum turgidum subsp. durum</name>
    <name type="common">Durum wheat</name>
    <name type="synonym">Triticum durum</name>
    <dbReference type="NCBI Taxonomy" id="4567"/>
    <lineage>
        <taxon>Eukaryota</taxon>
        <taxon>Viridiplantae</taxon>
        <taxon>Streptophyta</taxon>
        <taxon>Embryophyta</taxon>
        <taxon>Tracheophyta</taxon>
        <taxon>Spermatophyta</taxon>
        <taxon>Magnoliopsida</taxon>
        <taxon>Liliopsida</taxon>
        <taxon>Poales</taxon>
        <taxon>Poaceae</taxon>
        <taxon>BOP clade</taxon>
        <taxon>Pooideae</taxon>
        <taxon>Triticodae</taxon>
        <taxon>Triticeae</taxon>
        <taxon>Triticinae</taxon>
        <taxon>Triticum</taxon>
    </lineage>
</organism>
<dbReference type="InterPro" id="IPR003591">
    <property type="entry name" value="Leu-rich_rpt_typical-subtyp"/>
</dbReference>
<dbReference type="Gene3D" id="3.80.10.10">
    <property type="entry name" value="Ribonuclease Inhibitor"/>
    <property type="match status" value="3"/>
</dbReference>
<dbReference type="InterPro" id="IPR050905">
    <property type="entry name" value="Plant_NBS-LRR"/>
</dbReference>
<name>A0A9R0QIY4_TRITD</name>
<dbReference type="SMART" id="SM00369">
    <property type="entry name" value="LRR_TYP"/>
    <property type="match status" value="3"/>
</dbReference>
<gene>
    <name evidence="3" type="ORF">TRITD_1Bv1G005550</name>
</gene>
<evidence type="ECO:0000256" key="2">
    <source>
        <dbReference type="ARBA" id="ARBA00022737"/>
    </source>
</evidence>
<evidence type="ECO:0000256" key="1">
    <source>
        <dbReference type="ARBA" id="ARBA00022614"/>
    </source>
</evidence>
<protein>
    <submittedName>
        <fullName evidence="3">Uncharacterized protein</fullName>
    </submittedName>
</protein>
<evidence type="ECO:0000313" key="4">
    <source>
        <dbReference type="Proteomes" id="UP000324705"/>
    </source>
</evidence>
<reference evidence="3 4" key="1">
    <citation type="submission" date="2017-09" db="EMBL/GenBank/DDBJ databases">
        <authorList>
            <consortium name="International Durum Wheat Genome Sequencing Consortium (IDWGSC)"/>
            <person name="Milanesi L."/>
        </authorList>
    </citation>
    <scope>NUCLEOTIDE SEQUENCE [LARGE SCALE GENOMIC DNA]</scope>
    <source>
        <strain evidence="4">cv. Svevo</strain>
    </source>
</reference>
<keyword evidence="4" id="KW-1185">Reference proteome</keyword>
<dbReference type="InterPro" id="IPR032675">
    <property type="entry name" value="LRR_dom_sf"/>
</dbReference>
<dbReference type="Proteomes" id="UP000324705">
    <property type="component" value="Chromosome 1B"/>
</dbReference>
<accession>A0A9R0QIY4</accession>
<sequence length="1052" mass="120548">MASSSWEKWPDHVRDKWRDDLRDIDFWFNGYRKTKAYIELVNQLAWGHYARWNVGVGPMASFTRAMSGMAVEGILEHRGEFKHVIKVDVKPTATAKEAQGRGFMSTKYQLAVAAAKELGLLDQKYNRLKEEHDQLHYYTYGCYDGNTSEYLASHVRYTIVPQIIKQLAVERYLLAVENLQWPIEPGSIARDCGLPFPEWANSFWLMSTTSHYSYNKSKSEGDEVISIDKDEQVVVLTFYALHRSAEHIFSMIRQETKEYWHRIALQCFHYAMAIFAKHSQVVAMTSDELIHQWAAQGILPHMVIKEEEEETSTISSKCSYVHQVGRVIHKAFQKYSLLQLPFSPANDANEATSTGAQFLAYHGLIAEGITVDELFDDKKKWISFSSDHVCHVSQEWLSPEETKGAAALILRSCSDQSPILSKLDNFLPKLCFLRVLDLSYTPIKALSSSIGCLRNLRLLSLRGCLDLKNLSSSSPNTTSSSPLSTLCQLEILDTNGVPFSHLTEDVANKKSNLIHLDMSYSEITSFPLTFFRDMTSLEDLILVNCSNLVELPTSMALLYGLTSLEVTGTQIKYFPHKVFEETQNLQSLKLIDNKELISLTGPISRVHEIKLEGHPNLISFLLIGAPRIRHLSLRGCIKLESIKFKNLDALEELDLSGTSIADLPADIINSTRLRRLLLLGVSSLRRFPWHRLVQLPDVFYLDHCSEGNTNHSNQVTQLCVTGPMFFLSFRDTVVDLVRAGRFFQSFYVQVAPYITNSRRQEDEEDMLDCKLQELLQNQSTYLDVYSSRFAKEIAISSPITVPLHRTERHVDITRMQEIHDGLYGLLNVTKSASVICDTSIWIFSFLSSFMELEECELRWCHKMKGIVFDNQGSKKLRNMHICNLNGLVWFCSEYISCDFRGLEHLHLEDCPRLEHVVPHGTSLPCLKTLDILFCYNLKTIFISNDTHDETYQLPSLQRIRLQEVPLLLHFHDKDATMTAPMWKELHIRGCWSLRCLPRLQGCHPEMVKVNGERSWWSKLQWGSAVHRDNYDPKLPLEFASFDQSAEMSSYLR</sequence>
<evidence type="ECO:0000313" key="3">
    <source>
        <dbReference type="EMBL" id="VAH12437.1"/>
    </source>
</evidence>
<dbReference type="SUPFAM" id="SSF52047">
    <property type="entry name" value="RNI-like"/>
    <property type="match status" value="1"/>
</dbReference>
<dbReference type="SUPFAM" id="SSF52058">
    <property type="entry name" value="L domain-like"/>
    <property type="match status" value="1"/>
</dbReference>
<dbReference type="AlphaFoldDB" id="A0A9R0QIY4"/>
<dbReference type="PANTHER" id="PTHR33463:SF28">
    <property type="entry name" value="VTA1_CALLOSE SYNTHASE N-TERMINAL DOMAIN-CONTAINING PROTEIN"/>
    <property type="match status" value="1"/>
</dbReference>
<dbReference type="OMA" id="CSEYISC"/>
<dbReference type="EMBL" id="LT934112">
    <property type="protein sequence ID" value="VAH12437.1"/>
    <property type="molecule type" value="Genomic_DNA"/>
</dbReference>
<dbReference type="Gramene" id="TRITD1Bv1G005550.1">
    <property type="protein sequence ID" value="TRITD1Bv1G005550.1"/>
    <property type="gene ID" value="TRITD1Bv1G005550"/>
</dbReference>